<evidence type="ECO:0000313" key="4">
    <source>
        <dbReference type="Proteomes" id="UP001195914"/>
    </source>
</evidence>
<proteinExistence type="predicted"/>
<evidence type="ECO:0000259" key="2">
    <source>
        <dbReference type="Pfam" id="PF10382"/>
    </source>
</evidence>
<evidence type="ECO:0000256" key="1">
    <source>
        <dbReference type="SAM" id="MobiDB-lite"/>
    </source>
</evidence>
<comment type="caution">
    <text evidence="3">The sequence shown here is derived from an EMBL/GenBank/DDBJ whole genome shotgun (WGS) entry which is preliminary data.</text>
</comment>
<feature type="region of interest" description="Disordered" evidence="1">
    <location>
        <begin position="148"/>
        <end position="173"/>
    </location>
</feature>
<feature type="domain" description="5'-3' DNA helicase ZGRF1-like N-terminal" evidence="2">
    <location>
        <begin position="4"/>
        <end position="83"/>
    </location>
</feature>
<reference evidence="3" key="1">
    <citation type="journal article" date="2014" name="Nucleic Acids Res.">
        <title>The evolutionary dynamics of variant antigen genes in Babesia reveal a history of genomic innovation underlying host-parasite interaction.</title>
        <authorList>
            <person name="Jackson A.P."/>
            <person name="Otto T.D."/>
            <person name="Darby A."/>
            <person name="Ramaprasad A."/>
            <person name="Xia D."/>
            <person name="Echaide I.E."/>
            <person name="Farber M."/>
            <person name="Gahlot S."/>
            <person name="Gamble J."/>
            <person name="Gupta D."/>
            <person name="Gupta Y."/>
            <person name="Jackson L."/>
            <person name="Malandrin L."/>
            <person name="Malas T.B."/>
            <person name="Moussa E."/>
            <person name="Nair M."/>
            <person name="Reid A.J."/>
            <person name="Sanders M."/>
            <person name="Sharma J."/>
            <person name="Tracey A."/>
            <person name="Quail M.A."/>
            <person name="Weir W."/>
            <person name="Wastling J.M."/>
            <person name="Hall N."/>
            <person name="Willadsen P."/>
            <person name="Lingelbach K."/>
            <person name="Shiels B."/>
            <person name="Tait A."/>
            <person name="Berriman M."/>
            <person name="Allred D.R."/>
            <person name="Pain A."/>
        </authorList>
    </citation>
    <scope>NUCLEOTIDE SEQUENCE</scope>
    <source>
        <strain evidence="3">1802A</strain>
    </source>
</reference>
<dbReference type="Pfam" id="PF10382">
    <property type="entry name" value="ZGRF1-like_N"/>
    <property type="match status" value="1"/>
</dbReference>
<evidence type="ECO:0000313" key="3">
    <source>
        <dbReference type="EMBL" id="KAK1938670.1"/>
    </source>
</evidence>
<dbReference type="InterPro" id="IPR018838">
    <property type="entry name" value="ZGRF1-like_N"/>
</dbReference>
<protein>
    <recommendedName>
        <fullName evidence="2">5'-3' DNA helicase ZGRF1-like N-terminal domain-containing protein</fullName>
    </recommendedName>
</protein>
<dbReference type="EMBL" id="JAHBMH010000024">
    <property type="protein sequence ID" value="KAK1938670.1"/>
    <property type="molecule type" value="Genomic_DNA"/>
</dbReference>
<dbReference type="AlphaFoldDB" id="A0AAD9GHS2"/>
<name>A0AAD9GHS2_BABDI</name>
<sequence length="344" mass="37597">MSTHTYHCLFARNYDNKRKKWRDGILTAQETLRFVRVMLYEVIDDSAIGGSPLDVFDLFSHKYDKLSGETISSSRFIVNVGGVKRAVKASATSYSQSVERSLALQAGKSHRRTPTLGIRGAFKKYRVSDENVVSTLTGLPTAICDVSSSTKTPSGGYMNDTSSRKPSDTPTSGVDLLHSHGNKCTLPDSITSDVNNSAGNRQPRMHHTLTSKSFERSQEINQPIVATDIEPGYSNCKTEEPYPEADIISFPSTVSQPEEPRHVETSTVGEEVSSQSHCSVIRIESQQDNTNTGSYEGDVECSLLAEGTSPTKSSGCDVATVVDSELIDCIESALDHFGEFTDDF</sequence>
<dbReference type="Proteomes" id="UP001195914">
    <property type="component" value="Unassembled WGS sequence"/>
</dbReference>
<accession>A0AAD9GHS2</accession>
<organism evidence="3 4">
    <name type="scientific">Babesia divergens</name>
    <dbReference type="NCBI Taxonomy" id="32595"/>
    <lineage>
        <taxon>Eukaryota</taxon>
        <taxon>Sar</taxon>
        <taxon>Alveolata</taxon>
        <taxon>Apicomplexa</taxon>
        <taxon>Aconoidasida</taxon>
        <taxon>Piroplasmida</taxon>
        <taxon>Babesiidae</taxon>
        <taxon>Babesia</taxon>
    </lineage>
</organism>
<gene>
    <name evidence="3" type="ORF">X943_003277</name>
</gene>
<keyword evidence="4" id="KW-1185">Reference proteome</keyword>
<reference evidence="3" key="2">
    <citation type="submission" date="2021-05" db="EMBL/GenBank/DDBJ databases">
        <authorList>
            <person name="Pain A."/>
        </authorList>
    </citation>
    <scope>NUCLEOTIDE SEQUENCE</scope>
    <source>
        <strain evidence="3">1802A</strain>
    </source>
</reference>